<dbReference type="EMBL" id="JABFOF010000003">
    <property type="protein sequence ID" value="KAG2402347.1"/>
    <property type="molecule type" value="Genomic_DNA"/>
</dbReference>
<dbReference type="CDD" id="cd16448">
    <property type="entry name" value="RING-H2"/>
    <property type="match status" value="1"/>
</dbReference>
<dbReference type="PANTHER" id="PTHR46798:SF3">
    <property type="entry name" value="RING FINGER FAMILY PROTEIN"/>
    <property type="match status" value="1"/>
</dbReference>
<feature type="region of interest" description="Disordered" evidence="1">
    <location>
        <begin position="518"/>
        <end position="542"/>
    </location>
</feature>
<dbReference type="Proteomes" id="UP000743370">
    <property type="component" value="Unassembled WGS sequence"/>
</dbReference>
<dbReference type="SUPFAM" id="SSF57850">
    <property type="entry name" value="RING/U-box"/>
    <property type="match status" value="1"/>
</dbReference>
<evidence type="ECO:0000256" key="1">
    <source>
        <dbReference type="SAM" id="MobiDB-lite"/>
    </source>
</evidence>
<dbReference type="Gene3D" id="3.30.40.10">
    <property type="entry name" value="Zinc/RING finger domain, C3HC4 (zinc finger)"/>
    <property type="match status" value="1"/>
</dbReference>
<proteinExistence type="predicted"/>
<name>A0A8T0KQN5_PHAAN</name>
<feature type="compositionally biased region" description="Low complexity" evidence="1">
    <location>
        <begin position="445"/>
        <end position="455"/>
    </location>
</feature>
<feature type="region of interest" description="Disordered" evidence="1">
    <location>
        <begin position="426"/>
        <end position="469"/>
    </location>
</feature>
<evidence type="ECO:0000313" key="2">
    <source>
        <dbReference type="EMBL" id="KAG2402347.1"/>
    </source>
</evidence>
<feature type="region of interest" description="Disordered" evidence="1">
    <location>
        <begin position="356"/>
        <end position="385"/>
    </location>
</feature>
<accession>A0A8T0KQN5</accession>
<dbReference type="AlphaFoldDB" id="A0A8T0KQN5"/>
<comment type="caution">
    <text evidence="2">The sequence shown here is derived from an EMBL/GenBank/DDBJ whole genome shotgun (WGS) entry which is preliminary data.</text>
</comment>
<gene>
    <name evidence="2" type="ORF">HKW66_Vig0235430</name>
</gene>
<dbReference type="InterPro" id="IPR044274">
    <property type="entry name" value="RFI2"/>
</dbReference>
<protein>
    <submittedName>
        <fullName evidence="2">E3 ubiquitin-protein</fullName>
    </submittedName>
</protein>
<dbReference type="InterPro" id="IPR013083">
    <property type="entry name" value="Znf_RING/FYVE/PHD"/>
</dbReference>
<evidence type="ECO:0000313" key="3">
    <source>
        <dbReference type="Proteomes" id="UP000743370"/>
    </source>
</evidence>
<dbReference type="PANTHER" id="PTHR46798">
    <property type="entry name" value="OS09G0511500 PROTEIN"/>
    <property type="match status" value="1"/>
</dbReference>
<sequence>MDLMEVKNRKEIHSIFFYPKSQTKPNQRLQISDYTSSLLFSSCPNSDNKNSIKSSFFSSPCSDFRVFVMGLGNDEEEDNNNNTNSNKVHDERDGGCGKSFASVYCSICLEPVADNGDRSWAKLQCGHQFHLELSNSFCGSQADLGDFMLGSISELEAKFTEAGGPYGLQYLLTLSRSSYCIGSAFNVKGAMQCPNCRKIEKGQWLYANGSRSYPEFSMDEWTHDEDLYDLSYSEMSFGVHWCPFGNLARLPSSFEEGEFSSSAYHDVIGQHAIFAEHTAVSSASHPCPYIAYFGPIHPSSSNSGGTVSEASNFNHWNGSSVPSDIPTSYSFPAVDLHYHSWEHHSPPFSTATTRLVAADQPSGSPGSQRPVRGGSDVPRSGSFMHPFLVGHSSAARAGSSVSSSMIPPYPGSNARARDRVQALQAYYQPQQPPNSTTMRTPITTGSRRSSSHSGSAQLAPIATSPDQSGGFFLIPSSSSGRNFQEENHLPNHFHAWERDHLPSLSLSHVDRDAGWRAYHQSSSRSDPGARSSSFRLRHGSDRMPSQNRLYTLAGLGIDFSNSHRCDGHLLPLSLFASVGIQ</sequence>
<reference evidence="2 3" key="1">
    <citation type="submission" date="2020-05" db="EMBL/GenBank/DDBJ databases">
        <title>Vigna angularis (adzuki bean) Var. LongXiaoDou No. 4 denovo assembly.</title>
        <authorList>
            <person name="Xiang H."/>
        </authorList>
    </citation>
    <scope>NUCLEOTIDE SEQUENCE [LARGE SCALE GENOMIC DNA]</scope>
    <source>
        <tissue evidence="2">Leaf</tissue>
    </source>
</reference>
<feature type="compositionally biased region" description="Low complexity" evidence="1">
    <location>
        <begin position="521"/>
        <end position="533"/>
    </location>
</feature>
<dbReference type="GO" id="GO:0004842">
    <property type="term" value="F:ubiquitin-protein transferase activity"/>
    <property type="evidence" value="ECO:0007669"/>
    <property type="project" value="InterPro"/>
</dbReference>
<feature type="compositionally biased region" description="Polar residues" evidence="1">
    <location>
        <begin position="434"/>
        <end position="444"/>
    </location>
</feature>
<organism evidence="2 3">
    <name type="scientific">Phaseolus angularis</name>
    <name type="common">Azuki bean</name>
    <name type="synonym">Vigna angularis</name>
    <dbReference type="NCBI Taxonomy" id="3914"/>
    <lineage>
        <taxon>Eukaryota</taxon>
        <taxon>Viridiplantae</taxon>
        <taxon>Streptophyta</taxon>
        <taxon>Embryophyta</taxon>
        <taxon>Tracheophyta</taxon>
        <taxon>Spermatophyta</taxon>
        <taxon>Magnoliopsida</taxon>
        <taxon>eudicotyledons</taxon>
        <taxon>Gunneridae</taxon>
        <taxon>Pentapetalae</taxon>
        <taxon>rosids</taxon>
        <taxon>fabids</taxon>
        <taxon>Fabales</taxon>
        <taxon>Fabaceae</taxon>
        <taxon>Papilionoideae</taxon>
        <taxon>50 kb inversion clade</taxon>
        <taxon>NPAAA clade</taxon>
        <taxon>indigoferoid/millettioid clade</taxon>
        <taxon>Phaseoleae</taxon>
        <taxon>Vigna</taxon>
    </lineage>
</organism>